<reference evidence="5" key="3">
    <citation type="submission" date="2019-03" db="EMBL/GenBank/DDBJ databases">
        <title>Complete genome of Methylacidiphilum kamchatkense Kam1.</title>
        <authorList>
            <person name="Kruse T."/>
            <person name="Murarilal Ratnadevi C."/>
            <person name="Erikstad H.-A."/>
            <person name="Birkeland N.-K."/>
        </authorList>
    </citation>
    <scope>NUCLEOTIDE SEQUENCE [LARGE SCALE GENOMIC DNA]</scope>
    <source>
        <strain evidence="5">kam1</strain>
    </source>
</reference>
<evidence type="ECO:0000313" key="3">
    <source>
        <dbReference type="EMBL" id="QDQ42383.1"/>
    </source>
</evidence>
<keyword evidence="1" id="KW-1133">Transmembrane helix</keyword>
<dbReference type="STRING" id="1202785.A946_09880"/>
<dbReference type="EMBL" id="JQNX01000008">
    <property type="protein sequence ID" value="KIE57952.1"/>
    <property type="molecule type" value="Genomic_DNA"/>
</dbReference>
<dbReference type="Proteomes" id="UP000031594">
    <property type="component" value="Unassembled WGS sequence"/>
</dbReference>
<dbReference type="OrthoDB" id="195161at2"/>
<reference evidence="3" key="2">
    <citation type="journal article" date="2019" name="BMC Genomics">
        <title>Complete genome sequence analysis of the thermoacidophilic verrucomicrobial methanotroph 'Candidatus Methylacidiphilum kamchatkense' strain Kam1 and comparison with its closest relatives.</title>
        <authorList>
            <person name="Kruse T."/>
            <person name="Ratnadevi C.M."/>
            <person name="Erikstad H.A."/>
            <person name="Birkeland N.K."/>
        </authorList>
    </citation>
    <scope>NUCLEOTIDE SEQUENCE</scope>
    <source>
        <strain evidence="3">Kam1</strain>
    </source>
</reference>
<evidence type="ECO:0000256" key="1">
    <source>
        <dbReference type="SAM" id="Phobius"/>
    </source>
</evidence>
<accession>A0A0C1RIR5</accession>
<name>A0A0C1RIR5_9BACT</name>
<protein>
    <submittedName>
        <fullName evidence="3">Uncharacterized protein</fullName>
    </submittedName>
</protein>
<evidence type="ECO:0000313" key="2">
    <source>
        <dbReference type="EMBL" id="KIE57952.1"/>
    </source>
</evidence>
<keyword evidence="1" id="KW-0812">Transmembrane</keyword>
<keyword evidence="4" id="KW-1185">Reference proteome</keyword>
<keyword evidence="1" id="KW-0472">Membrane</keyword>
<evidence type="ECO:0000313" key="5">
    <source>
        <dbReference type="Proteomes" id="UP000315925"/>
    </source>
</evidence>
<dbReference type="Proteomes" id="UP000315925">
    <property type="component" value="Chromosome"/>
</dbReference>
<feature type="transmembrane region" description="Helical" evidence="1">
    <location>
        <begin position="6"/>
        <end position="29"/>
    </location>
</feature>
<dbReference type="AlphaFoldDB" id="A0A0C1RIR5"/>
<organism evidence="3 5">
    <name type="scientific">Methylacidiphilum kamchatkense Kam1</name>
    <dbReference type="NCBI Taxonomy" id="1202785"/>
    <lineage>
        <taxon>Bacteria</taxon>
        <taxon>Pseudomonadati</taxon>
        <taxon>Verrucomicrobiota</taxon>
        <taxon>Methylacidiphilae</taxon>
        <taxon>Methylacidiphilales</taxon>
        <taxon>Methylacidiphilaceae</taxon>
        <taxon>Methylacidiphilum (ex Ratnadevi et al. 2023)</taxon>
    </lineage>
</organism>
<reference evidence="2 4" key="1">
    <citation type="submission" date="2014-08" db="EMBL/GenBank/DDBJ databases">
        <title>Methylacidiphilum kamchatkense strain Kam1 draft genome sequence.</title>
        <authorList>
            <person name="Birkeland N.-K."/>
            <person name="Erikstad H.A."/>
        </authorList>
    </citation>
    <scope>NUCLEOTIDE SEQUENCE [LARGE SCALE GENOMIC DNA]</scope>
    <source>
        <strain evidence="2 4">Kam1</strain>
    </source>
</reference>
<proteinExistence type="predicted"/>
<dbReference type="RefSeq" id="WP_039722042.1">
    <property type="nucleotide sequence ID" value="NZ_CP037899.1"/>
</dbReference>
<dbReference type="EMBL" id="CP037899">
    <property type="protein sequence ID" value="QDQ42383.1"/>
    <property type="molecule type" value="Genomic_DNA"/>
</dbReference>
<gene>
    <name evidence="2" type="ORF">A946_09880</name>
    <name evidence="3" type="ORF">kam1_1155</name>
</gene>
<evidence type="ECO:0000313" key="4">
    <source>
        <dbReference type="Proteomes" id="UP000031594"/>
    </source>
</evidence>
<sequence length="191" mass="22299">MKNFILRVSFFICLLGLAWVFSEVLIGYVQQEARKKLRMEKEYEQAENYIHRVFTQEKKARDSKIWYESRIKQSTEAILIDVLSRFQRQRNDFRLLSIFHDPMGIGIRAEARSGAVVQFLEFCSEELPDFTPVSILLTPPSINQNAGALNCEFIYKRNGFEQSPSKMNPLKPMEKTNEKIQLLSPFPSLKK</sequence>
<dbReference type="KEGG" id="mkc:kam1_1155"/>